<name>A0A8J7S6J8_9BACT</name>
<dbReference type="InterPro" id="IPR020843">
    <property type="entry name" value="ER"/>
</dbReference>
<dbReference type="SUPFAM" id="SSF51735">
    <property type="entry name" value="NAD(P)-binding Rossmann-fold domains"/>
    <property type="match status" value="1"/>
</dbReference>
<dbReference type="InterPro" id="IPR050700">
    <property type="entry name" value="YIM1/Zinc_Alcohol_DH_Fams"/>
</dbReference>
<dbReference type="InterPro" id="IPR036291">
    <property type="entry name" value="NAD(P)-bd_dom_sf"/>
</dbReference>
<dbReference type="Gene3D" id="3.90.180.10">
    <property type="entry name" value="Medium-chain alcohol dehydrogenases, catalytic domain"/>
    <property type="match status" value="1"/>
</dbReference>
<evidence type="ECO:0000256" key="1">
    <source>
        <dbReference type="ARBA" id="ARBA00023002"/>
    </source>
</evidence>
<keyword evidence="4" id="KW-1185">Reference proteome</keyword>
<keyword evidence="1" id="KW-0560">Oxidoreductase</keyword>
<evidence type="ECO:0000313" key="3">
    <source>
        <dbReference type="EMBL" id="MBP3192868.1"/>
    </source>
</evidence>
<dbReference type="Gene3D" id="3.40.50.720">
    <property type="entry name" value="NAD(P)-binding Rossmann-like Domain"/>
    <property type="match status" value="1"/>
</dbReference>
<dbReference type="Pfam" id="PF13602">
    <property type="entry name" value="ADH_zinc_N_2"/>
    <property type="match status" value="1"/>
</dbReference>
<dbReference type="CDD" id="cd05289">
    <property type="entry name" value="MDR_like_2"/>
    <property type="match status" value="1"/>
</dbReference>
<dbReference type="Pfam" id="PF08240">
    <property type="entry name" value="ADH_N"/>
    <property type="match status" value="1"/>
</dbReference>
<dbReference type="SMART" id="SM00829">
    <property type="entry name" value="PKS_ER"/>
    <property type="match status" value="1"/>
</dbReference>
<dbReference type="GO" id="GO:0016491">
    <property type="term" value="F:oxidoreductase activity"/>
    <property type="evidence" value="ECO:0007669"/>
    <property type="project" value="UniProtKB-KW"/>
</dbReference>
<dbReference type="InterPro" id="IPR013154">
    <property type="entry name" value="ADH-like_N"/>
</dbReference>
<proteinExistence type="predicted"/>
<dbReference type="EMBL" id="JAFIDN010000006">
    <property type="protein sequence ID" value="MBP3192868.1"/>
    <property type="molecule type" value="Genomic_DNA"/>
</dbReference>
<dbReference type="AlphaFoldDB" id="A0A8J7S6J8"/>
<gene>
    <name evidence="3" type="ORF">NATSA_09360</name>
</gene>
<accession>A0A8J7S6J8</accession>
<evidence type="ECO:0000259" key="2">
    <source>
        <dbReference type="SMART" id="SM00829"/>
    </source>
</evidence>
<dbReference type="SUPFAM" id="SSF50129">
    <property type="entry name" value="GroES-like"/>
    <property type="match status" value="1"/>
</dbReference>
<dbReference type="PROSITE" id="PS01162">
    <property type="entry name" value="QOR_ZETA_CRYSTAL"/>
    <property type="match status" value="1"/>
</dbReference>
<dbReference type="PANTHER" id="PTHR11695:SF294">
    <property type="entry name" value="RETICULON-4-INTERACTING PROTEIN 1, MITOCHONDRIAL"/>
    <property type="match status" value="1"/>
</dbReference>
<protein>
    <submittedName>
        <fullName evidence="3">NADP-dependent oxidoreductase</fullName>
    </submittedName>
</protein>
<dbReference type="Proteomes" id="UP000673975">
    <property type="component" value="Unassembled WGS sequence"/>
</dbReference>
<dbReference type="InterPro" id="IPR002364">
    <property type="entry name" value="Quin_OxRdtase/zeta-crystal_CS"/>
</dbReference>
<sequence length="316" mass="33986">MSKKMKASYIAAFGGPDSVTTGELDRPEPGEGEVLVRVKSAGVNPVDSAIVRGMLKDFIPSEFPLIPGWDVAGVVEARGHAARRFSEGDAVYAYARRPLIQHGAFAEYISLPESYLAHSPTNLTTEEAGGIPLAGLTAWQSLFDAGKVQKGDTVLILGASGGVGTFAVQFAKWNGARVIGVASSKNHDYLKELGADDTVDYKEGHVGEAVEKIVPAGVDMIFDCSRGEALAQSMDTLIKNGRLVSITNSNPDRRSDIRFQYVFVEPNARQLEQISELADNGELKAPVTKAFRLEEAGKALEQVELLHTRGKMVITP</sequence>
<feature type="domain" description="Enoyl reductase (ER)" evidence="2">
    <location>
        <begin position="14"/>
        <end position="314"/>
    </location>
</feature>
<comment type="caution">
    <text evidence="3">The sequence shown here is derived from an EMBL/GenBank/DDBJ whole genome shotgun (WGS) entry which is preliminary data.</text>
</comment>
<reference evidence="3" key="1">
    <citation type="submission" date="2021-02" db="EMBL/GenBank/DDBJ databases">
        <title>Natronogracilivirga saccharolytica gen. nov. sp. nov. a new anaerobic, haloalkiliphilic carbohydrate-fermenting bacterium from soda lake and proposing of Cyclonatronumiaceae fam. nov. in the phylum Balneolaeota.</title>
        <authorList>
            <person name="Zhilina T.N."/>
            <person name="Sorokin D.Y."/>
            <person name="Zavarzina D.G."/>
            <person name="Toshchakov S.V."/>
            <person name="Kublanov I.V."/>
        </authorList>
    </citation>
    <scope>NUCLEOTIDE SEQUENCE</scope>
    <source>
        <strain evidence="3">Z-1702</strain>
    </source>
</reference>
<evidence type="ECO:0000313" key="4">
    <source>
        <dbReference type="Proteomes" id="UP000673975"/>
    </source>
</evidence>
<dbReference type="RefSeq" id="WP_210511981.1">
    <property type="nucleotide sequence ID" value="NZ_JAFIDN010000006.1"/>
</dbReference>
<dbReference type="PANTHER" id="PTHR11695">
    <property type="entry name" value="ALCOHOL DEHYDROGENASE RELATED"/>
    <property type="match status" value="1"/>
</dbReference>
<dbReference type="GO" id="GO:0008270">
    <property type="term" value="F:zinc ion binding"/>
    <property type="evidence" value="ECO:0007669"/>
    <property type="project" value="InterPro"/>
</dbReference>
<dbReference type="InterPro" id="IPR011032">
    <property type="entry name" value="GroES-like_sf"/>
</dbReference>
<organism evidence="3 4">
    <name type="scientific">Natronogracilivirga saccharolytica</name>
    <dbReference type="NCBI Taxonomy" id="2812953"/>
    <lineage>
        <taxon>Bacteria</taxon>
        <taxon>Pseudomonadati</taxon>
        <taxon>Balneolota</taxon>
        <taxon>Balneolia</taxon>
        <taxon>Balneolales</taxon>
        <taxon>Cyclonatronaceae</taxon>
        <taxon>Natronogracilivirga</taxon>
    </lineage>
</organism>